<reference evidence="5" key="1">
    <citation type="journal article" date="2007" name="Science">
        <title>Draft genome of the filarial nematode parasite Brugia malayi.</title>
        <authorList>
            <person name="Ghedin E."/>
            <person name="Wang S."/>
            <person name="Spiro D."/>
            <person name="Caler E."/>
            <person name="Zhao Q."/>
            <person name="Crabtree J."/>
            <person name="Allen J.E."/>
            <person name="Delcher A.L."/>
            <person name="Guiliano D.B."/>
            <person name="Miranda-Saavedra D."/>
            <person name="Angiuoli S.V."/>
            <person name="Creasy T."/>
            <person name="Amedeo P."/>
            <person name="Haas B."/>
            <person name="El-Sayed N.M."/>
            <person name="Wortman J.R."/>
            <person name="Feldblyum T."/>
            <person name="Tallon L."/>
            <person name="Schatz M."/>
            <person name="Shumway M."/>
            <person name="Koo H."/>
            <person name="Salzberg S.L."/>
            <person name="Schobel S."/>
            <person name="Pertea M."/>
            <person name="Pop M."/>
            <person name="White O."/>
            <person name="Barton G.J."/>
            <person name="Carlow C.K."/>
            <person name="Crawford M.J."/>
            <person name="Daub J."/>
            <person name="Dimmic M.W."/>
            <person name="Estes C.F."/>
            <person name="Foster J.M."/>
            <person name="Ganatra M."/>
            <person name="Gregory W.F."/>
            <person name="Johnson N.M."/>
            <person name="Jin J."/>
            <person name="Komuniecki R."/>
            <person name="Korf I."/>
            <person name="Kumar S."/>
            <person name="Laney S."/>
            <person name="Li B.W."/>
            <person name="Li W."/>
            <person name="Lindblom T.H."/>
            <person name="Lustigman S."/>
            <person name="Ma D."/>
            <person name="Maina C.V."/>
            <person name="Martin D.M."/>
            <person name="McCarter J.P."/>
            <person name="McReynolds L."/>
            <person name="Mitreva M."/>
            <person name="Nutman T.B."/>
            <person name="Parkinson J."/>
            <person name="Peregrin-Alvarez J.M."/>
            <person name="Poole C."/>
            <person name="Ren Q."/>
            <person name="Saunders L."/>
            <person name="Sluder A.E."/>
            <person name="Smith K."/>
            <person name="Stanke M."/>
            <person name="Unnasch T.R."/>
            <person name="Ware J."/>
            <person name="Wei A.D."/>
            <person name="Weil G."/>
            <person name="Williams D.J."/>
            <person name="Zhang Y."/>
            <person name="Williams S.A."/>
            <person name="Fraser-Liggett C."/>
            <person name="Slatko B."/>
            <person name="Blaxter M.L."/>
            <person name="Scott A.L."/>
        </authorList>
    </citation>
    <scope>NUCLEOTIDE SEQUENCE [LARGE SCALE GENOMIC DNA]</scope>
</reference>
<feature type="region of interest" description="Disordered" evidence="3">
    <location>
        <begin position="1"/>
        <end position="34"/>
    </location>
</feature>
<keyword evidence="2" id="KW-0963">Cytoplasm</keyword>
<dbReference type="Pfam" id="PF20929">
    <property type="entry name" value="PDCD10_N"/>
    <property type="match status" value="1"/>
</dbReference>
<dbReference type="Gene3D" id="1.10.12.70">
    <property type="match status" value="1"/>
</dbReference>
<evidence type="ECO:0000256" key="1">
    <source>
        <dbReference type="ARBA" id="ARBA00004496"/>
    </source>
</evidence>
<name>A8QG53_BRUMA</name>
<gene>
    <name evidence="5" type="ORF">Bm1_54645</name>
</gene>
<dbReference type="EMBL" id="DS239612">
    <property type="protein sequence ID" value="EDP28764.1"/>
    <property type="molecule type" value="Genomic_DNA"/>
</dbReference>
<sequence>MDLIERSADYKARLGPSSDSDQDEEVDSSGGTDWVFNTIKTPQCTNDVMDDQNTVRLKSDTTRPSLPLSYLSRTQEISPNSTIINRNNDSGVLEYTLLPALDRLARTRHSGTDLNAVAAAFKEAEKNCPGICDEFLVELLTAVAYPQATESELQAAVDRLTARSL</sequence>
<evidence type="ECO:0000259" key="4">
    <source>
        <dbReference type="Pfam" id="PF20929"/>
    </source>
</evidence>
<evidence type="ECO:0000256" key="2">
    <source>
        <dbReference type="ARBA" id="ARBA00022490"/>
    </source>
</evidence>
<feature type="domain" description="Programmed cell death protein 10 dimerisation" evidence="4">
    <location>
        <begin position="92"/>
        <end position="141"/>
    </location>
</feature>
<protein>
    <submittedName>
        <fullName evidence="5">Germinal center kinase family protein 1, isoform d, putative</fullName>
    </submittedName>
</protein>
<keyword evidence="5" id="KW-0418">Kinase</keyword>
<evidence type="ECO:0000256" key="3">
    <source>
        <dbReference type="SAM" id="MobiDB-lite"/>
    </source>
</evidence>
<feature type="compositionally biased region" description="Basic and acidic residues" evidence="3">
    <location>
        <begin position="1"/>
        <end position="12"/>
    </location>
</feature>
<dbReference type="GO" id="GO:0005737">
    <property type="term" value="C:cytoplasm"/>
    <property type="evidence" value="ECO:0007669"/>
    <property type="project" value="UniProtKB-SubCell"/>
</dbReference>
<accession>A8QG53</accession>
<dbReference type="InterPro" id="IPR046409">
    <property type="entry name" value="PDC10_dimerisation_sf"/>
</dbReference>
<dbReference type="InterPro" id="IPR048288">
    <property type="entry name" value="PDCD10_N"/>
</dbReference>
<comment type="subcellular location">
    <subcellularLocation>
        <location evidence="1">Cytoplasm</location>
    </subcellularLocation>
</comment>
<proteinExistence type="predicted"/>
<dbReference type="GO" id="GO:0016301">
    <property type="term" value="F:kinase activity"/>
    <property type="evidence" value="ECO:0007669"/>
    <property type="project" value="UniProtKB-KW"/>
</dbReference>
<dbReference type="AlphaFoldDB" id="A8QG53"/>
<organism evidence="5">
    <name type="scientific">Brugia malayi</name>
    <name type="common">Filarial nematode worm</name>
    <dbReference type="NCBI Taxonomy" id="6279"/>
    <lineage>
        <taxon>Eukaryota</taxon>
        <taxon>Metazoa</taxon>
        <taxon>Ecdysozoa</taxon>
        <taxon>Nematoda</taxon>
        <taxon>Chromadorea</taxon>
        <taxon>Rhabditida</taxon>
        <taxon>Spirurina</taxon>
        <taxon>Spiruromorpha</taxon>
        <taxon>Filarioidea</taxon>
        <taxon>Onchocercidae</taxon>
        <taxon>Brugia</taxon>
    </lineage>
</organism>
<keyword evidence="5" id="KW-0808">Transferase</keyword>
<evidence type="ECO:0000313" key="5">
    <source>
        <dbReference type="EMBL" id="EDP28764.1"/>
    </source>
</evidence>